<dbReference type="InterPro" id="IPR035093">
    <property type="entry name" value="RelE/ParE_toxin_dom_sf"/>
</dbReference>
<dbReference type="SUPFAM" id="SSF143011">
    <property type="entry name" value="RelE-like"/>
    <property type="match status" value="1"/>
</dbReference>
<keyword evidence="1" id="KW-1277">Toxin-antitoxin system</keyword>
<evidence type="ECO:0000313" key="3">
    <source>
        <dbReference type="Proteomes" id="UP001220225"/>
    </source>
</evidence>
<protein>
    <submittedName>
        <fullName evidence="2">Type II toxin-antitoxin system mRNA interferase toxin, RelE/StbE family</fullName>
    </submittedName>
</protein>
<keyword evidence="3" id="KW-1185">Reference proteome</keyword>
<dbReference type="InterPro" id="IPR004386">
    <property type="entry name" value="Toxin_YafQ-like"/>
</dbReference>
<dbReference type="Pfam" id="PF15738">
    <property type="entry name" value="YafQ_toxin"/>
    <property type="match status" value="1"/>
</dbReference>
<dbReference type="PANTHER" id="PTHR40588:SF1">
    <property type="entry name" value="MRNA INTERFERASE TOXIN YAFQ"/>
    <property type="match status" value="1"/>
</dbReference>
<dbReference type="Proteomes" id="UP001220225">
    <property type="component" value="Unassembled WGS sequence"/>
</dbReference>
<accession>A0ABT5LRE9</accession>
<dbReference type="Gene3D" id="3.30.2310.20">
    <property type="entry name" value="RelE-like"/>
    <property type="match status" value="1"/>
</dbReference>
<gene>
    <name evidence="2" type="ORF">PSI14_08405</name>
</gene>
<dbReference type="NCBIfam" id="TIGR02385">
    <property type="entry name" value="RelE_StbE"/>
    <property type="match status" value="1"/>
</dbReference>
<comment type="caution">
    <text evidence="2">The sequence shown here is derived from an EMBL/GenBank/DDBJ whole genome shotgun (WGS) entry which is preliminary data.</text>
</comment>
<dbReference type="PANTHER" id="PTHR40588">
    <property type="entry name" value="MRNA INTERFERASE TOXIN YAFQ"/>
    <property type="match status" value="1"/>
</dbReference>
<proteinExistence type="predicted"/>
<dbReference type="InterPro" id="IPR007712">
    <property type="entry name" value="RelE/ParE_toxin"/>
</dbReference>
<organism evidence="2 3">
    <name type="scientific">Xenorhabdus anantnagensis</name>
    <dbReference type="NCBI Taxonomy" id="3025875"/>
    <lineage>
        <taxon>Bacteria</taxon>
        <taxon>Pseudomonadati</taxon>
        <taxon>Pseudomonadota</taxon>
        <taxon>Gammaproteobacteria</taxon>
        <taxon>Enterobacterales</taxon>
        <taxon>Morganellaceae</taxon>
        <taxon>Xenorhabdus</taxon>
    </lineage>
</organism>
<dbReference type="RefSeq" id="WP_273575488.1">
    <property type="nucleotide sequence ID" value="NZ_JAQRFN010000008.1"/>
</dbReference>
<evidence type="ECO:0000256" key="1">
    <source>
        <dbReference type="ARBA" id="ARBA00022649"/>
    </source>
</evidence>
<evidence type="ECO:0000313" key="2">
    <source>
        <dbReference type="EMBL" id="MDC9596890.1"/>
    </source>
</evidence>
<name>A0ABT5LRE9_9GAMM</name>
<reference evidence="2 3" key="1">
    <citation type="submission" date="2023-02" db="EMBL/GenBank/DDBJ databases">
        <title>Entomopathogenic bacteria.</title>
        <authorList>
            <person name="Machado R.A."/>
        </authorList>
    </citation>
    <scope>NUCLEOTIDE SEQUENCE [LARGE SCALE GENOMIC DNA]</scope>
    <source>
        <strain evidence="2 3">XENO-2</strain>
    </source>
</reference>
<sequence>MVDTVVRARVSSASKEAAMANAKALGLDLSTVIRMLVNRLAVEGQLPDGFLQPNSETLQATGQPLPPKYKERRLIGNYIGYLECHGAPDLLLIYQRTDTELIVYRVGSHADLFN</sequence>
<dbReference type="EMBL" id="JAQRFN010000008">
    <property type="protein sequence ID" value="MDC9596890.1"/>
    <property type="molecule type" value="Genomic_DNA"/>
</dbReference>